<sequence length="96" mass="10351">MDLKSELLATFGQKAGCCYLHNITPQRPTRTGGPAHVPGLTGTEPVVCSTFVYQTTSQDSSVVALWAFSNGFDHRKRATENGRACGCLVRADLYAT</sequence>
<accession>A0ACC2G1A3</accession>
<proteinExistence type="predicted"/>
<comment type="caution">
    <text evidence="1">The sequence shown here is derived from an EMBL/GenBank/DDBJ whole genome shotgun (WGS) entry which is preliminary data.</text>
</comment>
<protein>
    <submittedName>
        <fullName evidence="1">Uncharacterized protein</fullName>
    </submittedName>
</protein>
<organism evidence="1 2">
    <name type="scientific">Dallia pectoralis</name>
    <name type="common">Alaska blackfish</name>
    <dbReference type="NCBI Taxonomy" id="75939"/>
    <lineage>
        <taxon>Eukaryota</taxon>
        <taxon>Metazoa</taxon>
        <taxon>Chordata</taxon>
        <taxon>Craniata</taxon>
        <taxon>Vertebrata</taxon>
        <taxon>Euteleostomi</taxon>
        <taxon>Actinopterygii</taxon>
        <taxon>Neopterygii</taxon>
        <taxon>Teleostei</taxon>
        <taxon>Protacanthopterygii</taxon>
        <taxon>Esociformes</taxon>
        <taxon>Umbridae</taxon>
        <taxon>Dallia</taxon>
    </lineage>
</organism>
<reference evidence="1" key="1">
    <citation type="submission" date="2021-05" db="EMBL/GenBank/DDBJ databases">
        <authorList>
            <person name="Pan Q."/>
            <person name="Jouanno E."/>
            <person name="Zahm M."/>
            <person name="Klopp C."/>
            <person name="Cabau C."/>
            <person name="Louis A."/>
            <person name="Berthelot C."/>
            <person name="Parey E."/>
            <person name="Roest Crollius H."/>
            <person name="Montfort J."/>
            <person name="Robinson-Rechavi M."/>
            <person name="Bouchez O."/>
            <person name="Lampietro C."/>
            <person name="Lopez Roques C."/>
            <person name="Donnadieu C."/>
            <person name="Postlethwait J."/>
            <person name="Bobe J."/>
            <person name="Dillon D."/>
            <person name="Chandos A."/>
            <person name="von Hippel F."/>
            <person name="Guiguen Y."/>
        </authorList>
    </citation>
    <scope>NUCLEOTIDE SEQUENCE</scope>
    <source>
        <strain evidence="1">YG-Jan2019</strain>
    </source>
</reference>
<dbReference type="EMBL" id="CM055746">
    <property type="protein sequence ID" value="KAJ7997280.1"/>
    <property type="molecule type" value="Genomic_DNA"/>
</dbReference>
<evidence type="ECO:0000313" key="1">
    <source>
        <dbReference type="EMBL" id="KAJ7997280.1"/>
    </source>
</evidence>
<dbReference type="Proteomes" id="UP001157502">
    <property type="component" value="Chromosome 19"/>
</dbReference>
<name>A0ACC2G1A3_DALPE</name>
<keyword evidence="2" id="KW-1185">Reference proteome</keyword>
<evidence type="ECO:0000313" key="2">
    <source>
        <dbReference type="Proteomes" id="UP001157502"/>
    </source>
</evidence>
<gene>
    <name evidence="1" type="ORF">DPEC_G00227340</name>
</gene>